<accession>A0A1I3XW84</accession>
<dbReference type="InterPro" id="IPR013977">
    <property type="entry name" value="GcvT_C"/>
</dbReference>
<dbReference type="PANTHER" id="PTHR43757:SF2">
    <property type="entry name" value="AMINOMETHYLTRANSFERASE, MITOCHONDRIAL"/>
    <property type="match status" value="1"/>
</dbReference>
<dbReference type="GO" id="GO:0032259">
    <property type="term" value="P:methylation"/>
    <property type="evidence" value="ECO:0007669"/>
    <property type="project" value="UniProtKB-KW"/>
</dbReference>
<dbReference type="Pfam" id="PF09347">
    <property type="entry name" value="DUF1989"/>
    <property type="match status" value="1"/>
</dbReference>
<dbReference type="GO" id="GO:0005829">
    <property type="term" value="C:cytosol"/>
    <property type="evidence" value="ECO:0007669"/>
    <property type="project" value="TreeGrafter"/>
</dbReference>
<dbReference type="InterPro" id="IPR006222">
    <property type="entry name" value="GCVT_N"/>
</dbReference>
<feature type="domain" description="DUF1989" evidence="4">
    <location>
        <begin position="178"/>
        <end position="346"/>
    </location>
</feature>
<keyword evidence="5" id="KW-0808">Transferase</keyword>
<evidence type="ECO:0000259" key="3">
    <source>
        <dbReference type="Pfam" id="PF08669"/>
    </source>
</evidence>
<dbReference type="PANTHER" id="PTHR43757">
    <property type="entry name" value="AMINOMETHYLTRANSFERASE"/>
    <property type="match status" value="1"/>
</dbReference>
<dbReference type="InterPro" id="IPR028896">
    <property type="entry name" value="GcvT/YgfZ/DmdA"/>
</dbReference>
<dbReference type="STRING" id="45496.SAMN04488079_10712"/>
<reference evidence="6" key="1">
    <citation type="submission" date="2016-10" db="EMBL/GenBank/DDBJ databases">
        <authorList>
            <person name="Varghese N."/>
            <person name="Submissions S."/>
        </authorList>
    </citation>
    <scope>NUCLEOTIDE SEQUENCE [LARGE SCALE GENOMIC DNA]</scope>
    <source>
        <strain evidence="6">DSM 11578</strain>
    </source>
</reference>
<dbReference type="Gene3D" id="3.30.1360.120">
    <property type="entry name" value="Probable tRNA modification gtpase trme, domain 1"/>
    <property type="match status" value="1"/>
</dbReference>
<keyword evidence="5" id="KW-0489">Methyltransferase</keyword>
<keyword evidence="6" id="KW-1185">Reference proteome</keyword>
<dbReference type="EMBL" id="FOSH01000007">
    <property type="protein sequence ID" value="SFK23805.1"/>
    <property type="molecule type" value="Genomic_DNA"/>
</dbReference>
<dbReference type="RefSeq" id="WP_091712883.1">
    <property type="nucleotide sequence ID" value="NZ_FOSH01000007.1"/>
</dbReference>
<dbReference type="OrthoDB" id="9774591at2"/>
<dbReference type="SUPFAM" id="SSF101790">
    <property type="entry name" value="Aminomethyltransferase beta-barrel domain"/>
    <property type="match status" value="1"/>
</dbReference>
<name>A0A1I3XW84_9GAMM</name>
<dbReference type="InterPro" id="IPR027266">
    <property type="entry name" value="TrmE/GcvT-like"/>
</dbReference>
<dbReference type="Pfam" id="PF08669">
    <property type="entry name" value="GCV_T_C"/>
    <property type="match status" value="1"/>
</dbReference>
<evidence type="ECO:0000313" key="6">
    <source>
        <dbReference type="Proteomes" id="UP000198924"/>
    </source>
</evidence>
<evidence type="ECO:0000256" key="1">
    <source>
        <dbReference type="ARBA" id="ARBA00022576"/>
    </source>
</evidence>
<dbReference type="Proteomes" id="UP000198924">
    <property type="component" value="Unassembled WGS sequence"/>
</dbReference>
<dbReference type="Pfam" id="PF01571">
    <property type="entry name" value="GCV_T"/>
    <property type="match status" value="1"/>
</dbReference>
<feature type="domain" description="Aminomethyltransferase C-terminal" evidence="3">
    <location>
        <begin position="686"/>
        <end position="766"/>
    </location>
</feature>
<proteinExistence type="predicted"/>
<evidence type="ECO:0000259" key="2">
    <source>
        <dbReference type="Pfam" id="PF01571"/>
    </source>
</evidence>
<dbReference type="GO" id="GO:0008168">
    <property type="term" value="F:methyltransferase activity"/>
    <property type="evidence" value="ECO:0007669"/>
    <property type="project" value="UniProtKB-KW"/>
</dbReference>
<gene>
    <name evidence="5" type="ORF">SAMN04488079_10712</name>
</gene>
<feature type="domain" description="GCVT N-terminal" evidence="2">
    <location>
        <begin position="400"/>
        <end position="663"/>
    </location>
</feature>
<organism evidence="5 6">
    <name type="scientific">Methylophaga sulfidovorans</name>
    <dbReference type="NCBI Taxonomy" id="45496"/>
    <lineage>
        <taxon>Bacteria</taxon>
        <taxon>Pseudomonadati</taxon>
        <taxon>Pseudomonadota</taxon>
        <taxon>Gammaproteobacteria</taxon>
        <taxon>Thiotrichales</taxon>
        <taxon>Piscirickettsiaceae</taxon>
        <taxon>Methylophaga</taxon>
    </lineage>
</organism>
<dbReference type="InterPro" id="IPR029043">
    <property type="entry name" value="GcvT/YgfZ_C"/>
</dbReference>
<evidence type="ECO:0000259" key="4">
    <source>
        <dbReference type="Pfam" id="PF09347"/>
    </source>
</evidence>
<evidence type="ECO:0000313" key="5">
    <source>
        <dbReference type="EMBL" id="SFK23805.1"/>
    </source>
</evidence>
<protein>
    <submittedName>
        <fullName evidence="5">Aminomethyltransferase</fullName>
    </submittedName>
</protein>
<dbReference type="GO" id="GO:0008483">
    <property type="term" value="F:transaminase activity"/>
    <property type="evidence" value="ECO:0007669"/>
    <property type="project" value="UniProtKB-KW"/>
</dbReference>
<keyword evidence="1" id="KW-0032">Aminotransferase</keyword>
<dbReference type="AlphaFoldDB" id="A0A1I3XW84"/>
<dbReference type="SUPFAM" id="SSF103025">
    <property type="entry name" value="Folate-binding domain"/>
    <property type="match status" value="1"/>
</dbReference>
<dbReference type="InterPro" id="IPR018959">
    <property type="entry name" value="DUF1989"/>
</dbReference>
<sequence>MLEMIKEEWEEDRFLNLQSPIDSQQFRVEGQQAIRLLLHTGDVLEIRSVDSEQAAEIIVLDMEGKSAPQLLDSRAPVTADNIQQQLQEKGTAAKALAKQFENWQIQAEDYQTVLRVEGDESSSFVAYADLTVVIVAAGPSMSIEEHTPPTELQVMVKYAEPVAEVLPEPLAEVKKEIRIPRASARTYEVKKGEWIQIIDVSGKQCSDFIVFDKQALEQGKEVGLDATATRTVMGLSNPVPGLHSRFLGPDMMSMVEVVQDTVGRHDSFLFACTAKYYEDSGYFGHISCTENFNNVLKPYSIEPRAGWPAINLFFNTGIEPCGTVFMDEPWSRPGDYVLMRADKDLICASSACPDDIDPANGWVPTDIHVRIYGAEHHFPRSIAHRITAEEHPRMTKTSGFHNRTSALTKKFIEYAGYWVATEYEGWGANAEYLACRERVAVLDLTPLRKIDITGPDAVAFLQYVLTQNVRRMAVGEIAHSAICLETGGMIDDGTIFRMADQVFRWFCGDSYTMVWMAEKAEEKGFKVSIRNATEQIHNLAVQGPNSRELLSQIIWTSESQTSVEKLKWFHFTIGRLGGPDGVPVMVSRTGYTGELGYEVWCHPDAAETLWDAVWQAGQPFNIAPMGFDALDMLRVEAGLSMAEYEFGPDVTPFEAGTGFSVPLSTKEEDFVGREALARENPESRHKLVGLILDGGESAAHGDLVYQGRFPVGIVTSAILSPLLGKQIAMIRVAPEFAKQDTRLEVGKLDGIQKRLGGVVVKLPFYDPKRARLLS</sequence>